<dbReference type="Pfam" id="PF00873">
    <property type="entry name" value="ACR_tran"/>
    <property type="match status" value="1"/>
</dbReference>
<dbReference type="Gene3D" id="1.20.1640.10">
    <property type="entry name" value="Multidrug efflux transporter AcrB transmembrane domain"/>
    <property type="match status" value="1"/>
</dbReference>
<keyword evidence="1" id="KW-0472">Membrane</keyword>
<reference evidence="2 3" key="1">
    <citation type="submission" date="2020-08" db="EMBL/GenBank/DDBJ databases">
        <title>Genomic Encyclopedia of Type Strains, Phase IV (KMG-IV): sequencing the most valuable type-strain genomes for metagenomic binning, comparative biology and taxonomic classification.</title>
        <authorList>
            <person name="Goeker M."/>
        </authorList>
    </citation>
    <scope>NUCLEOTIDE SEQUENCE [LARGE SCALE GENOMIC DNA]</scope>
    <source>
        <strain evidence="2 3">DSM 25701</strain>
    </source>
</reference>
<dbReference type="GO" id="GO:0042910">
    <property type="term" value="F:xenobiotic transmembrane transporter activity"/>
    <property type="evidence" value="ECO:0007669"/>
    <property type="project" value="TreeGrafter"/>
</dbReference>
<evidence type="ECO:0000313" key="3">
    <source>
        <dbReference type="Proteomes" id="UP000536640"/>
    </source>
</evidence>
<comment type="caution">
    <text evidence="2">The sequence shown here is derived from an EMBL/GenBank/DDBJ whole genome shotgun (WGS) entry which is preliminary data.</text>
</comment>
<dbReference type="InterPro" id="IPR001036">
    <property type="entry name" value="Acrflvin-R"/>
</dbReference>
<organism evidence="2 3">
    <name type="scientific">Zhongshania antarctica</name>
    <dbReference type="NCBI Taxonomy" id="641702"/>
    <lineage>
        <taxon>Bacteria</taxon>
        <taxon>Pseudomonadati</taxon>
        <taxon>Pseudomonadota</taxon>
        <taxon>Gammaproteobacteria</taxon>
        <taxon>Cellvibrionales</taxon>
        <taxon>Spongiibacteraceae</taxon>
        <taxon>Zhongshania</taxon>
    </lineage>
</organism>
<dbReference type="AlphaFoldDB" id="A0A840R8U2"/>
<gene>
    <name evidence="2" type="ORF">HNQ57_003160</name>
</gene>
<accession>A0A840R8U2</accession>
<dbReference type="GO" id="GO:0005886">
    <property type="term" value="C:plasma membrane"/>
    <property type="evidence" value="ECO:0007669"/>
    <property type="project" value="TreeGrafter"/>
</dbReference>
<evidence type="ECO:0000313" key="2">
    <source>
        <dbReference type="EMBL" id="MBB5188863.1"/>
    </source>
</evidence>
<feature type="transmembrane region" description="Helical" evidence="1">
    <location>
        <begin position="53"/>
        <end position="75"/>
    </location>
</feature>
<protein>
    <submittedName>
        <fullName evidence="2">Cu/Ag efflux pump CusA</fullName>
    </submittedName>
</protein>
<dbReference type="EMBL" id="JACHHW010000010">
    <property type="protein sequence ID" value="MBB5188863.1"/>
    <property type="molecule type" value="Genomic_DNA"/>
</dbReference>
<keyword evidence="1" id="KW-1133">Transmembrane helix</keyword>
<keyword evidence="1" id="KW-0812">Transmembrane</keyword>
<dbReference type="PANTHER" id="PTHR32063">
    <property type="match status" value="1"/>
</dbReference>
<evidence type="ECO:0000256" key="1">
    <source>
        <dbReference type="SAM" id="Phobius"/>
    </source>
</evidence>
<dbReference type="SUPFAM" id="SSF82866">
    <property type="entry name" value="Multidrug efflux transporter AcrB transmembrane domain"/>
    <property type="match status" value="1"/>
</dbReference>
<dbReference type="PANTHER" id="PTHR32063:SF19">
    <property type="entry name" value="CATION EFFLUX SYSTEM PROTEIN CUSA"/>
    <property type="match status" value="1"/>
</dbReference>
<sequence>MFALGWTEAVVDGVAKRLRPKLMTGLALLMGLVPIMLSNGSSADLMKWVAAPMVGGVATSLIMVLVVFPALFVIWKQTSKRGGATIESQ</sequence>
<proteinExistence type="predicted"/>
<keyword evidence="3" id="KW-1185">Reference proteome</keyword>
<name>A0A840R8U2_9GAMM</name>
<feature type="transmembrane region" description="Helical" evidence="1">
    <location>
        <begin position="22"/>
        <end position="41"/>
    </location>
</feature>
<dbReference type="RefSeq" id="WP_226968197.1">
    <property type="nucleotide sequence ID" value="NZ_JACHHW010000010.1"/>
</dbReference>
<dbReference type="Proteomes" id="UP000536640">
    <property type="component" value="Unassembled WGS sequence"/>
</dbReference>